<gene>
    <name evidence="1" type="ORF">HNP52_000161</name>
</gene>
<sequence>MIGLALIAAVLPPTLADIVRADTRSGPFICWVTDVVTSENGVRIYFNRKGGPGFVSTPNGGFRPDAVPVDPARPQEAGVEARLGDKLFPQNSPEDGCSLEIVRRNGQIGVRAMAYFHPVGLPAEKKTEFIPAHD</sequence>
<evidence type="ECO:0000313" key="1">
    <source>
        <dbReference type="EMBL" id="MBB4837110.1"/>
    </source>
</evidence>
<name>A0A7W7NPH2_9SPHN</name>
<protein>
    <submittedName>
        <fullName evidence="1">Uncharacterized protein</fullName>
    </submittedName>
</protein>
<comment type="caution">
    <text evidence="1">The sequence shown here is derived from an EMBL/GenBank/DDBJ whole genome shotgun (WGS) entry which is preliminary data.</text>
</comment>
<dbReference type="AlphaFoldDB" id="A0A7W7NPH2"/>
<proteinExistence type="predicted"/>
<reference evidence="1 2" key="1">
    <citation type="submission" date="2020-08" db="EMBL/GenBank/DDBJ databases">
        <title>Functional genomics of gut bacteria from endangered species of beetles.</title>
        <authorList>
            <person name="Carlos-Shanley C."/>
        </authorList>
    </citation>
    <scope>NUCLEOTIDE SEQUENCE [LARGE SCALE GENOMIC DNA]</scope>
    <source>
        <strain evidence="1 2">S00224</strain>
    </source>
</reference>
<dbReference type="RefSeq" id="WP_184161120.1">
    <property type="nucleotide sequence ID" value="NZ_JACHLN010000001.1"/>
</dbReference>
<organism evidence="1 2">
    <name type="scientific">Sphingomonas kyeonggiensis</name>
    <dbReference type="NCBI Taxonomy" id="1268553"/>
    <lineage>
        <taxon>Bacteria</taxon>
        <taxon>Pseudomonadati</taxon>
        <taxon>Pseudomonadota</taxon>
        <taxon>Alphaproteobacteria</taxon>
        <taxon>Sphingomonadales</taxon>
        <taxon>Sphingomonadaceae</taxon>
        <taxon>Sphingomonas</taxon>
    </lineage>
</organism>
<dbReference type="Proteomes" id="UP000575241">
    <property type="component" value="Unassembled WGS sequence"/>
</dbReference>
<evidence type="ECO:0000313" key="2">
    <source>
        <dbReference type="Proteomes" id="UP000575241"/>
    </source>
</evidence>
<keyword evidence="2" id="KW-1185">Reference proteome</keyword>
<accession>A0A7W7NPH2</accession>
<dbReference type="EMBL" id="JACHLN010000001">
    <property type="protein sequence ID" value="MBB4837110.1"/>
    <property type="molecule type" value="Genomic_DNA"/>
</dbReference>